<reference evidence="3" key="1">
    <citation type="journal article" date="2013" name="PLoS Genet.">
        <title>The genome of Spraguea lophii and the basis of host-microsporidian interactions.</title>
        <authorList>
            <person name="Campbell S.E."/>
            <person name="Williams T.A."/>
            <person name="Yousuf A."/>
            <person name="Soanes D.M."/>
            <person name="Paszkiewicz K.H."/>
            <person name="Williams B.A.P."/>
        </authorList>
    </citation>
    <scope>NUCLEOTIDE SEQUENCE [LARGE SCALE GENOMIC DNA]</scope>
    <source>
        <strain evidence="3">42_110</strain>
    </source>
</reference>
<dbReference type="GO" id="GO:0005975">
    <property type="term" value="P:carbohydrate metabolic process"/>
    <property type="evidence" value="ECO:0007669"/>
    <property type="project" value="InterPro"/>
</dbReference>
<dbReference type="InterPro" id="IPR011330">
    <property type="entry name" value="Glyco_hydro/deAcase_b/a-brl"/>
</dbReference>
<feature type="domain" description="NodB homology" evidence="1">
    <location>
        <begin position="16"/>
        <end position="134"/>
    </location>
</feature>
<dbReference type="OMA" id="IFTYYEN"/>
<accession>S7XIF9</accession>
<sequence length="243" mass="28359">MFLFLFIIRIFTYYENKDKKHKVVLSFDEGPSKNIHDIIDILEVYRVPAVFHFDPLNDNHRISQYLIHRLKSNNYEIGLSITENLRNVPEEKAEKIIKKAYYKFVKLTDMVPLIVRLSRTGYDKNTIKIANRFNIIHTTPTIDSEDIDMVNFMDHLLPSIEKEYPKFISLVLRDRLTSNIYNLPKILSKLNNVGYDITPLYSISNFNTFAIPIKKYISTTIILAEGNQGTYDIKLSNESSSDI</sequence>
<comment type="caution">
    <text evidence="2">The sequence shown here is derived from an EMBL/GenBank/DDBJ whole genome shotgun (WGS) entry which is preliminary data.</text>
</comment>
<dbReference type="SUPFAM" id="SSF88713">
    <property type="entry name" value="Glycoside hydrolase/deacetylase"/>
    <property type="match status" value="1"/>
</dbReference>
<keyword evidence="3" id="KW-1185">Reference proteome</keyword>
<gene>
    <name evidence="2" type="ORF">SLOPH_1472</name>
</gene>
<dbReference type="Pfam" id="PF01522">
    <property type="entry name" value="Polysacc_deac_1"/>
    <property type="match status" value="1"/>
</dbReference>
<proteinExistence type="predicted"/>
<name>S7XIF9_SPRLO</name>
<evidence type="ECO:0000313" key="3">
    <source>
        <dbReference type="Proteomes" id="UP000014978"/>
    </source>
</evidence>
<dbReference type="GO" id="GO:0016810">
    <property type="term" value="F:hydrolase activity, acting on carbon-nitrogen (but not peptide) bonds"/>
    <property type="evidence" value="ECO:0007669"/>
    <property type="project" value="InterPro"/>
</dbReference>
<dbReference type="EMBL" id="ATCN01000553">
    <property type="protein sequence ID" value="EPR78814.1"/>
    <property type="molecule type" value="Genomic_DNA"/>
</dbReference>
<protein>
    <submittedName>
        <fullName evidence="2">Polysaccharide deacetylase</fullName>
    </submittedName>
</protein>
<dbReference type="InParanoid" id="S7XIF9"/>
<organism evidence="2 3">
    <name type="scientific">Spraguea lophii (strain 42_110)</name>
    <name type="common">Microsporidian parasite</name>
    <dbReference type="NCBI Taxonomy" id="1358809"/>
    <lineage>
        <taxon>Eukaryota</taxon>
        <taxon>Fungi</taxon>
        <taxon>Fungi incertae sedis</taxon>
        <taxon>Microsporidia</taxon>
        <taxon>Spragueidae</taxon>
        <taxon>Spraguea</taxon>
    </lineage>
</organism>
<dbReference type="VEuPathDB" id="MicrosporidiaDB:SLOPH_1472"/>
<dbReference type="Gene3D" id="3.20.20.370">
    <property type="entry name" value="Glycoside hydrolase/deacetylase"/>
    <property type="match status" value="1"/>
</dbReference>
<dbReference type="HOGENOM" id="CLU_1143167_0_0_1"/>
<dbReference type="InterPro" id="IPR002509">
    <property type="entry name" value="NODB_dom"/>
</dbReference>
<dbReference type="OrthoDB" id="407355at2759"/>
<evidence type="ECO:0000259" key="1">
    <source>
        <dbReference type="Pfam" id="PF01522"/>
    </source>
</evidence>
<evidence type="ECO:0000313" key="2">
    <source>
        <dbReference type="EMBL" id="EPR78814.1"/>
    </source>
</evidence>
<dbReference type="Proteomes" id="UP000014978">
    <property type="component" value="Unassembled WGS sequence"/>
</dbReference>
<dbReference type="AlphaFoldDB" id="S7XIF9"/>